<dbReference type="PANTHER" id="PTHR32268:SF11">
    <property type="entry name" value="HOMOSERINE O-ACETYLTRANSFERASE"/>
    <property type="match status" value="1"/>
</dbReference>
<evidence type="ECO:0000256" key="2">
    <source>
        <dbReference type="ARBA" id="ARBA00022679"/>
    </source>
</evidence>
<keyword evidence="2 6" id="KW-0808">Transferase</keyword>
<feature type="active site" evidence="3">
    <location>
        <position position="399"/>
    </location>
</feature>
<comment type="similarity">
    <text evidence="1">Belongs to the AB hydrolase superfamily. MetX family.</text>
</comment>
<dbReference type="OrthoDB" id="191364at2759"/>
<gene>
    <name evidence="6" type="ORF">FA15DRAFT_675065</name>
</gene>
<dbReference type="AlphaFoldDB" id="A0A5C3KF47"/>
<proteinExistence type="inferred from homology"/>
<sequence>MPLLTQMIDQERFIVPSFELECGTVLKEVPVAYKTWGKLNDTRDNVMIICHAFTGSADVEDWWGPLMGRGKAFDPNRFFIFCANVFGSPYGSASPITVNPDTGKPYGPQFPPTTIRDDVLAHKLVLDHLGVQSVAVVIGGSMGGMAVLEWPLCTPKGYVRQVIPLATSARHSAWCISWGEAQRQSIYSDPLYDDGFYTIQPASGLAAARMSALLTYRSRDSFESRFGRKPQAPKVSSRLTPPDSPLEAEQPAFGDPLSHHNEGLRNSKVSNGSTPPPSSVSNPVTKAIEKLSASNKQPQIFSAQSYLRYQGEKFIQRFDANCYIHITRKLDTHDVARGRVEGEEDYTPGALAKVLATLPPRALVISIATDGLFTPLEQKEVADGIPGAELVTISSPDGHDGFLLEFEAINTHIMRFLKREFSEYYIKSDSEFDGEVQEDFAIKKTSVFGEAEADITRW</sequence>
<dbReference type="STRING" id="230819.A0A5C3KF47"/>
<feature type="compositionally biased region" description="Low complexity" evidence="4">
    <location>
        <begin position="269"/>
        <end position="283"/>
    </location>
</feature>
<name>A0A5C3KF47_COPMA</name>
<accession>A0A5C3KF47</accession>
<protein>
    <submittedName>
        <fullName evidence="6">Homoserine O-acetyltransferase</fullName>
    </submittedName>
</protein>
<dbReference type="GO" id="GO:0009092">
    <property type="term" value="P:homoserine metabolic process"/>
    <property type="evidence" value="ECO:0007669"/>
    <property type="project" value="TreeGrafter"/>
</dbReference>
<dbReference type="EMBL" id="ML210380">
    <property type="protein sequence ID" value="TFK18759.1"/>
    <property type="molecule type" value="Genomic_DNA"/>
</dbReference>
<dbReference type="SUPFAM" id="SSF53474">
    <property type="entry name" value="alpha/beta-Hydrolases"/>
    <property type="match status" value="1"/>
</dbReference>
<dbReference type="PIRSF" id="PIRSF000443">
    <property type="entry name" value="Homoser_Ac_trans"/>
    <property type="match status" value="1"/>
</dbReference>
<dbReference type="HAMAP" id="MF_00296">
    <property type="entry name" value="MetX_acyltransf"/>
    <property type="match status" value="1"/>
</dbReference>
<evidence type="ECO:0000256" key="1">
    <source>
        <dbReference type="ARBA" id="ARBA00006886"/>
    </source>
</evidence>
<dbReference type="Gene3D" id="3.40.50.1820">
    <property type="entry name" value="alpha/beta hydrolase"/>
    <property type="match status" value="1"/>
</dbReference>
<feature type="domain" description="AB hydrolase-1" evidence="5">
    <location>
        <begin position="45"/>
        <end position="404"/>
    </location>
</feature>
<evidence type="ECO:0000313" key="6">
    <source>
        <dbReference type="EMBL" id="TFK18759.1"/>
    </source>
</evidence>
<reference evidence="6 7" key="1">
    <citation type="journal article" date="2019" name="Nat. Ecol. Evol.">
        <title>Megaphylogeny resolves global patterns of mushroom evolution.</title>
        <authorList>
            <person name="Varga T."/>
            <person name="Krizsan K."/>
            <person name="Foldi C."/>
            <person name="Dima B."/>
            <person name="Sanchez-Garcia M."/>
            <person name="Sanchez-Ramirez S."/>
            <person name="Szollosi G.J."/>
            <person name="Szarkandi J.G."/>
            <person name="Papp V."/>
            <person name="Albert L."/>
            <person name="Andreopoulos W."/>
            <person name="Angelini C."/>
            <person name="Antonin V."/>
            <person name="Barry K.W."/>
            <person name="Bougher N.L."/>
            <person name="Buchanan P."/>
            <person name="Buyck B."/>
            <person name="Bense V."/>
            <person name="Catcheside P."/>
            <person name="Chovatia M."/>
            <person name="Cooper J."/>
            <person name="Damon W."/>
            <person name="Desjardin D."/>
            <person name="Finy P."/>
            <person name="Geml J."/>
            <person name="Haridas S."/>
            <person name="Hughes K."/>
            <person name="Justo A."/>
            <person name="Karasinski D."/>
            <person name="Kautmanova I."/>
            <person name="Kiss B."/>
            <person name="Kocsube S."/>
            <person name="Kotiranta H."/>
            <person name="LaButti K.M."/>
            <person name="Lechner B.E."/>
            <person name="Liimatainen K."/>
            <person name="Lipzen A."/>
            <person name="Lukacs Z."/>
            <person name="Mihaltcheva S."/>
            <person name="Morgado L.N."/>
            <person name="Niskanen T."/>
            <person name="Noordeloos M.E."/>
            <person name="Ohm R.A."/>
            <person name="Ortiz-Santana B."/>
            <person name="Ovrebo C."/>
            <person name="Racz N."/>
            <person name="Riley R."/>
            <person name="Savchenko A."/>
            <person name="Shiryaev A."/>
            <person name="Soop K."/>
            <person name="Spirin V."/>
            <person name="Szebenyi C."/>
            <person name="Tomsovsky M."/>
            <person name="Tulloss R.E."/>
            <person name="Uehling J."/>
            <person name="Grigoriev I.V."/>
            <person name="Vagvolgyi C."/>
            <person name="Papp T."/>
            <person name="Martin F.M."/>
            <person name="Miettinen O."/>
            <person name="Hibbett D.S."/>
            <person name="Nagy L.G."/>
        </authorList>
    </citation>
    <scope>NUCLEOTIDE SEQUENCE [LARGE SCALE GENOMIC DNA]</scope>
    <source>
        <strain evidence="6 7">CBS 121175</strain>
    </source>
</reference>
<feature type="region of interest" description="Disordered" evidence="4">
    <location>
        <begin position="224"/>
        <end position="283"/>
    </location>
</feature>
<dbReference type="Pfam" id="PF00561">
    <property type="entry name" value="Abhydrolase_1"/>
    <property type="match status" value="1"/>
</dbReference>
<dbReference type="InterPro" id="IPR029058">
    <property type="entry name" value="AB_hydrolase_fold"/>
</dbReference>
<keyword evidence="7" id="KW-1185">Reference proteome</keyword>
<evidence type="ECO:0000313" key="7">
    <source>
        <dbReference type="Proteomes" id="UP000307440"/>
    </source>
</evidence>
<dbReference type="Proteomes" id="UP000307440">
    <property type="component" value="Unassembled WGS sequence"/>
</dbReference>
<feature type="active site" description="Nucleophile" evidence="3">
    <location>
        <position position="141"/>
    </location>
</feature>
<dbReference type="PANTHER" id="PTHR32268">
    <property type="entry name" value="HOMOSERINE O-ACETYLTRANSFERASE"/>
    <property type="match status" value="1"/>
</dbReference>
<dbReference type="InterPro" id="IPR000073">
    <property type="entry name" value="AB_hydrolase_1"/>
</dbReference>
<organism evidence="6 7">
    <name type="scientific">Coprinopsis marcescibilis</name>
    <name type="common">Agaric fungus</name>
    <name type="synonym">Psathyrella marcescibilis</name>
    <dbReference type="NCBI Taxonomy" id="230819"/>
    <lineage>
        <taxon>Eukaryota</taxon>
        <taxon>Fungi</taxon>
        <taxon>Dikarya</taxon>
        <taxon>Basidiomycota</taxon>
        <taxon>Agaricomycotina</taxon>
        <taxon>Agaricomycetes</taxon>
        <taxon>Agaricomycetidae</taxon>
        <taxon>Agaricales</taxon>
        <taxon>Agaricineae</taxon>
        <taxon>Psathyrellaceae</taxon>
        <taxon>Coprinopsis</taxon>
    </lineage>
</organism>
<dbReference type="NCBIfam" id="TIGR01392">
    <property type="entry name" value="homoserO_Ac_trn"/>
    <property type="match status" value="1"/>
</dbReference>
<dbReference type="GO" id="GO:0009086">
    <property type="term" value="P:methionine biosynthetic process"/>
    <property type="evidence" value="ECO:0007669"/>
    <property type="project" value="TreeGrafter"/>
</dbReference>
<dbReference type="GO" id="GO:0004414">
    <property type="term" value="F:homoserine O-acetyltransferase activity"/>
    <property type="evidence" value="ECO:0007669"/>
    <property type="project" value="TreeGrafter"/>
</dbReference>
<dbReference type="InterPro" id="IPR008220">
    <property type="entry name" value="HAT_MetX-like"/>
</dbReference>
<evidence type="ECO:0000259" key="5">
    <source>
        <dbReference type="Pfam" id="PF00561"/>
    </source>
</evidence>
<evidence type="ECO:0000256" key="4">
    <source>
        <dbReference type="SAM" id="MobiDB-lite"/>
    </source>
</evidence>
<feature type="active site" evidence="3">
    <location>
        <position position="370"/>
    </location>
</feature>
<evidence type="ECO:0000256" key="3">
    <source>
        <dbReference type="PIRSR" id="PIRSR000443-1"/>
    </source>
</evidence>